<reference evidence="1 2" key="1">
    <citation type="submission" date="2016-10" db="EMBL/GenBank/DDBJ databases">
        <authorList>
            <person name="de Groot N.N."/>
        </authorList>
    </citation>
    <scope>NUCLEOTIDE SEQUENCE [LARGE SCALE GENOMIC DNA]</scope>
    <source>
        <strain evidence="1 2">DSM 24015</strain>
    </source>
</reference>
<dbReference type="RefSeq" id="WP_092737185.1">
    <property type="nucleotide sequence ID" value="NZ_FNAS01000013.1"/>
</dbReference>
<dbReference type="EMBL" id="FNAS01000013">
    <property type="protein sequence ID" value="SDE57271.1"/>
    <property type="molecule type" value="Genomic_DNA"/>
</dbReference>
<dbReference type="Proteomes" id="UP000198517">
    <property type="component" value="Unassembled WGS sequence"/>
</dbReference>
<evidence type="ECO:0000313" key="1">
    <source>
        <dbReference type="EMBL" id="SDE57271.1"/>
    </source>
</evidence>
<organism evidence="1 2">
    <name type="scientific">Riemerella columbipharyngis</name>
    <dbReference type="NCBI Taxonomy" id="1071918"/>
    <lineage>
        <taxon>Bacteria</taxon>
        <taxon>Pseudomonadati</taxon>
        <taxon>Bacteroidota</taxon>
        <taxon>Flavobacteriia</taxon>
        <taxon>Flavobacteriales</taxon>
        <taxon>Weeksellaceae</taxon>
        <taxon>Riemerella</taxon>
    </lineage>
</organism>
<name>A0A1G7E0U3_9FLAO</name>
<keyword evidence="2" id="KW-1185">Reference proteome</keyword>
<protein>
    <submittedName>
        <fullName evidence="1">Uncharacterized protein</fullName>
    </submittedName>
</protein>
<gene>
    <name evidence="1" type="ORF">SAMN05421544_11360</name>
</gene>
<dbReference type="STRING" id="1071918.SAMN05421544_11360"/>
<evidence type="ECO:0000313" key="2">
    <source>
        <dbReference type="Proteomes" id="UP000198517"/>
    </source>
</evidence>
<proteinExistence type="predicted"/>
<sequence>METNETTNISFEVKLSSWLSTQLDFFDNASIQEKIFDIMEMVDIIGFFNEKETMLLKDVLKSYLKLSFILKNHPDKTEKLINFLK</sequence>
<accession>A0A1G7E0U3</accession>
<dbReference type="AlphaFoldDB" id="A0A1G7E0U3"/>